<name>A0A9P7C636_9FUNG</name>
<dbReference type="Proteomes" id="UP000740926">
    <property type="component" value="Unassembled WGS sequence"/>
</dbReference>
<evidence type="ECO:0000313" key="2">
    <source>
        <dbReference type="Proteomes" id="UP000740926"/>
    </source>
</evidence>
<organism evidence="1 2">
    <name type="scientific">Rhizopus delemar</name>
    <dbReference type="NCBI Taxonomy" id="936053"/>
    <lineage>
        <taxon>Eukaryota</taxon>
        <taxon>Fungi</taxon>
        <taxon>Fungi incertae sedis</taxon>
        <taxon>Mucoromycota</taxon>
        <taxon>Mucoromycotina</taxon>
        <taxon>Mucoromycetes</taxon>
        <taxon>Mucorales</taxon>
        <taxon>Mucorineae</taxon>
        <taxon>Rhizopodaceae</taxon>
        <taxon>Rhizopus</taxon>
    </lineage>
</organism>
<evidence type="ECO:0000313" key="1">
    <source>
        <dbReference type="EMBL" id="KAG1537029.1"/>
    </source>
</evidence>
<keyword evidence="2" id="KW-1185">Reference proteome</keyword>
<dbReference type="EMBL" id="JAANIU010007674">
    <property type="protein sequence ID" value="KAG1537029.1"/>
    <property type="molecule type" value="Genomic_DNA"/>
</dbReference>
<gene>
    <name evidence="1" type="ORF">G6F50_014939</name>
</gene>
<accession>A0A9P7C636</accession>
<reference evidence="1 2" key="1">
    <citation type="journal article" date="2020" name="Microb. Genom.">
        <title>Genetic diversity of clinical and environmental Mucorales isolates obtained from an investigation of mucormycosis cases among solid organ transplant recipients.</title>
        <authorList>
            <person name="Nguyen M.H."/>
            <person name="Kaul D."/>
            <person name="Muto C."/>
            <person name="Cheng S.J."/>
            <person name="Richter R.A."/>
            <person name="Bruno V.M."/>
            <person name="Liu G."/>
            <person name="Beyhan S."/>
            <person name="Sundermann A.J."/>
            <person name="Mounaud S."/>
            <person name="Pasculle A.W."/>
            <person name="Nierman W.C."/>
            <person name="Driscoll E."/>
            <person name="Cumbie R."/>
            <person name="Clancy C.J."/>
            <person name="Dupont C.L."/>
        </authorList>
    </citation>
    <scope>NUCLEOTIDE SEQUENCE [LARGE SCALE GENOMIC DNA]</scope>
    <source>
        <strain evidence="1 2">GL24</strain>
    </source>
</reference>
<sequence>MPQLKGPGRRLDVQAEAFGHHADDVLGQAATGDVGHAVDGVAVRLQQRQDRLHVQAGRRHQRIDQLHAAFQLQIGRLAGAVVDAAHQRIAVGVRAGRSDADQHVTGGDAGAILQFALFDRGDGEAGQVVLARGVHVGHFSGFAADQRAAGHAAEEAGDRVGHALADAFAVALAGRFGDVFDDLQGHHRFEQADHRQRG</sequence>
<protein>
    <submittedName>
        <fullName evidence="1">Uncharacterized protein</fullName>
    </submittedName>
</protein>
<dbReference type="AlphaFoldDB" id="A0A9P7C636"/>
<comment type="caution">
    <text evidence="1">The sequence shown here is derived from an EMBL/GenBank/DDBJ whole genome shotgun (WGS) entry which is preliminary data.</text>
</comment>
<proteinExistence type="predicted"/>